<dbReference type="PROSITE" id="PS50977">
    <property type="entry name" value="HTH_TETR_2"/>
    <property type="match status" value="1"/>
</dbReference>
<evidence type="ECO:0000256" key="2">
    <source>
        <dbReference type="PROSITE-ProRule" id="PRU00335"/>
    </source>
</evidence>
<feature type="domain" description="HTH tetR-type" evidence="3">
    <location>
        <begin position="11"/>
        <end position="70"/>
    </location>
</feature>
<evidence type="ECO:0000313" key="4">
    <source>
        <dbReference type="EMBL" id="QUC07821.1"/>
    </source>
</evidence>
<accession>A0ABX7Y4A9</accession>
<keyword evidence="1 2" id="KW-0238">DNA-binding</keyword>
<dbReference type="Pfam" id="PF00440">
    <property type="entry name" value="TetR_N"/>
    <property type="match status" value="1"/>
</dbReference>
<protein>
    <submittedName>
        <fullName evidence="4">TetR/AcrR family transcriptional regulator</fullName>
    </submittedName>
</protein>
<organism evidence="4 5">
    <name type="scientific">Arachnia rubra</name>
    <dbReference type="NCBI Taxonomy" id="1547448"/>
    <lineage>
        <taxon>Bacteria</taxon>
        <taxon>Bacillati</taxon>
        <taxon>Actinomycetota</taxon>
        <taxon>Actinomycetes</taxon>
        <taxon>Propionibacteriales</taxon>
        <taxon>Propionibacteriaceae</taxon>
        <taxon>Arachnia</taxon>
    </lineage>
</organism>
<evidence type="ECO:0000259" key="3">
    <source>
        <dbReference type="PROSITE" id="PS50977"/>
    </source>
</evidence>
<gene>
    <name evidence="4" type="ORF">J5A65_13000</name>
</gene>
<dbReference type="InterPro" id="IPR009057">
    <property type="entry name" value="Homeodomain-like_sf"/>
</dbReference>
<keyword evidence="5" id="KW-1185">Reference proteome</keyword>
<evidence type="ECO:0000256" key="1">
    <source>
        <dbReference type="ARBA" id="ARBA00023125"/>
    </source>
</evidence>
<name>A0ABX7Y4A9_9ACTN</name>
<dbReference type="PANTHER" id="PTHR30055">
    <property type="entry name" value="HTH-TYPE TRANSCRIPTIONAL REGULATOR RUTR"/>
    <property type="match status" value="1"/>
</dbReference>
<dbReference type="PANTHER" id="PTHR30055:SF226">
    <property type="entry name" value="HTH-TYPE TRANSCRIPTIONAL REGULATOR PKSA"/>
    <property type="match status" value="1"/>
</dbReference>
<dbReference type="InterPro" id="IPR001647">
    <property type="entry name" value="HTH_TetR"/>
</dbReference>
<evidence type="ECO:0000313" key="5">
    <source>
        <dbReference type="Proteomes" id="UP000678513"/>
    </source>
</evidence>
<dbReference type="EMBL" id="CP072384">
    <property type="protein sequence ID" value="QUC07821.1"/>
    <property type="molecule type" value="Genomic_DNA"/>
</dbReference>
<dbReference type="SUPFAM" id="SSF46689">
    <property type="entry name" value="Homeodomain-like"/>
    <property type="match status" value="1"/>
</dbReference>
<sequence length="196" mass="21775">MMTRARPLPPAERRASLIAATRQLILDHGPEVTTRQVAEAAKVAEGTLFRVFPTRRDLIAATIADHLSPERLADIFAAAPATTTVDETTEVCLSTAADYVTTFGRFIPRPHRSGDQDEIRFRIMELWEARVCDIANWMRDRLAPHEAELTIPVKDFAHLVITLAMGYAHGRSPDTSLNPATLARLALDGARRKESH</sequence>
<dbReference type="InterPro" id="IPR050109">
    <property type="entry name" value="HTH-type_TetR-like_transc_reg"/>
</dbReference>
<feature type="DNA-binding region" description="H-T-H motif" evidence="2">
    <location>
        <begin position="33"/>
        <end position="52"/>
    </location>
</feature>
<dbReference type="Gene3D" id="1.10.357.10">
    <property type="entry name" value="Tetracycline Repressor, domain 2"/>
    <property type="match status" value="1"/>
</dbReference>
<proteinExistence type="predicted"/>
<reference evidence="4 5" key="1">
    <citation type="submission" date="2021-03" db="EMBL/GenBank/DDBJ databases">
        <title>Human Oral Microbial Genomes.</title>
        <authorList>
            <person name="Johnston C.D."/>
            <person name="Chen T."/>
            <person name="Dewhirst F.E."/>
        </authorList>
    </citation>
    <scope>NUCLEOTIDE SEQUENCE [LARGE SCALE GENOMIC DNA]</scope>
    <source>
        <strain evidence="4 5">DSMZ 100122</strain>
    </source>
</reference>
<dbReference type="Proteomes" id="UP000678513">
    <property type="component" value="Chromosome"/>
</dbReference>